<evidence type="ECO:0000256" key="1">
    <source>
        <dbReference type="SAM" id="MobiDB-lite"/>
    </source>
</evidence>
<evidence type="ECO:0000313" key="4">
    <source>
        <dbReference type="Proteomes" id="UP000199051"/>
    </source>
</evidence>
<proteinExistence type="predicted"/>
<protein>
    <submittedName>
        <fullName evidence="3">Uncharacterized protein</fullName>
    </submittedName>
</protein>
<dbReference type="AlphaFoldDB" id="A0A1H9NVC9"/>
<feature type="signal peptide" evidence="2">
    <location>
        <begin position="1"/>
        <end position="22"/>
    </location>
</feature>
<evidence type="ECO:0000313" key="3">
    <source>
        <dbReference type="EMBL" id="SER39882.1"/>
    </source>
</evidence>
<dbReference type="Proteomes" id="UP000199051">
    <property type="component" value="Unassembled WGS sequence"/>
</dbReference>
<organism evidence="3 4">
    <name type="scientific">Actinokineospora terrae</name>
    <dbReference type="NCBI Taxonomy" id="155974"/>
    <lineage>
        <taxon>Bacteria</taxon>
        <taxon>Bacillati</taxon>
        <taxon>Actinomycetota</taxon>
        <taxon>Actinomycetes</taxon>
        <taxon>Pseudonocardiales</taxon>
        <taxon>Pseudonocardiaceae</taxon>
        <taxon>Actinokineospora</taxon>
    </lineage>
</organism>
<name>A0A1H9NVC9_9PSEU</name>
<evidence type="ECO:0000256" key="2">
    <source>
        <dbReference type="SAM" id="SignalP"/>
    </source>
</evidence>
<gene>
    <name evidence="3" type="ORF">SAMN04487818_103155</name>
</gene>
<reference evidence="4" key="1">
    <citation type="submission" date="2016-10" db="EMBL/GenBank/DDBJ databases">
        <authorList>
            <person name="Varghese N."/>
            <person name="Submissions S."/>
        </authorList>
    </citation>
    <scope>NUCLEOTIDE SEQUENCE [LARGE SCALE GENOMIC DNA]</scope>
    <source>
        <strain evidence="4">DSM 44260</strain>
    </source>
</reference>
<dbReference type="RefSeq" id="WP_177215479.1">
    <property type="nucleotide sequence ID" value="NZ_FOGI01000003.1"/>
</dbReference>
<feature type="region of interest" description="Disordered" evidence="1">
    <location>
        <begin position="28"/>
        <end position="54"/>
    </location>
</feature>
<dbReference type="EMBL" id="FOGI01000003">
    <property type="protein sequence ID" value="SER39882.1"/>
    <property type="molecule type" value="Genomic_DNA"/>
</dbReference>
<keyword evidence="2" id="KW-0732">Signal</keyword>
<feature type="chain" id="PRO_5039297148" evidence="2">
    <location>
        <begin position="23"/>
        <end position="54"/>
    </location>
</feature>
<sequence length="54" mass="5507">MSKTVSTFAAALCAIPVALAFAVGVSSSTDLSDDEPKNPPTTTTITTEGNPWHG</sequence>
<accession>A0A1H9NVC9</accession>
<keyword evidence="4" id="KW-1185">Reference proteome</keyword>
<dbReference type="STRING" id="155974.SAMN04487818_103155"/>